<feature type="region of interest" description="Disordered" evidence="1">
    <location>
        <begin position="372"/>
        <end position="421"/>
    </location>
</feature>
<proteinExistence type="predicted"/>
<comment type="caution">
    <text evidence="2">The sequence shown here is derived from an EMBL/GenBank/DDBJ whole genome shotgun (WGS) entry which is preliminary data.</text>
</comment>
<evidence type="ECO:0000313" key="2">
    <source>
        <dbReference type="EMBL" id="KAF2436725.1"/>
    </source>
</evidence>
<dbReference type="EMBL" id="MU007009">
    <property type="protein sequence ID" value="KAF2436725.1"/>
    <property type="molecule type" value="Genomic_DNA"/>
</dbReference>
<feature type="region of interest" description="Disordered" evidence="1">
    <location>
        <begin position="28"/>
        <end position="81"/>
    </location>
</feature>
<dbReference type="AlphaFoldDB" id="A0A9P4P3L8"/>
<accession>A0A9P4P3L8</accession>
<name>A0A9P4P3L8_9PEZI</name>
<sequence>MTEPQHKNNSVFLFSKAAARFKSILKSKDRRYSMQKEEERIDSAHLDSLVPPSEEDRKSVAADTARNPPKHEELHNHPSLITTNAAAPVEELENKRHGQCVADEFSSTKPGRPLAIREPSAAVYELYWNNPYLIPTHYGFDTDTAQEEAQSDIRTHDSVDHAEAVNVEPAESEQFTPGEANNLVRPVIDERTSSRGTYTTLQNGERKTDFSKPTCCNPSRSSQLHVTENKTLADIVATESPRKDSFTSPSPSHRATWPLAQTEKADIEQYISAPWRRRTFTAPGERVFKKLEALQENIFPEESKVSTNTPIMPPKQMSTSHQNATDRMLSPPTEKPPMSVREEAFQTWAAEYPEEAASYPSESALIRAKLQEEKSGSLAQNSQTARSTNPPEPFSFSYKDPEYSDSEYAASGAESDTYSEVEDNAAVAQDVIKDEIRRKGDYKLSSPFFRRALATTVKLDATPPGLGEELHVPIRRSKIPTALPPRLGDYTWERGRVTDPALVDIFSRNNPVQGDIAKRVIEDKKVTSTTVDGLEPLDVLDRRLRKAREIATAERIALGQQVKKIKKNLEDMRK</sequence>
<feature type="region of interest" description="Disordered" evidence="1">
    <location>
        <begin position="305"/>
        <end position="338"/>
    </location>
</feature>
<organism evidence="2 3">
    <name type="scientific">Tothia fuscella</name>
    <dbReference type="NCBI Taxonomy" id="1048955"/>
    <lineage>
        <taxon>Eukaryota</taxon>
        <taxon>Fungi</taxon>
        <taxon>Dikarya</taxon>
        <taxon>Ascomycota</taxon>
        <taxon>Pezizomycotina</taxon>
        <taxon>Dothideomycetes</taxon>
        <taxon>Pleosporomycetidae</taxon>
        <taxon>Venturiales</taxon>
        <taxon>Cylindrosympodiaceae</taxon>
        <taxon>Tothia</taxon>
    </lineage>
</organism>
<gene>
    <name evidence="2" type="ORF">EJ08DRAFT_654909</name>
</gene>
<feature type="compositionally biased region" description="Polar residues" evidence="1">
    <location>
        <begin position="377"/>
        <end position="389"/>
    </location>
</feature>
<evidence type="ECO:0000256" key="1">
    <source>
        <dbReference type="SAM" id="MobiDB-lite"/>
    </source>
</evidence>
<keyword evidence="3" id="KW-1185">Reference proteome</keyword>
<reference evidence="2" key="1">
    <citation type="journal article" date="2020" name="Stud. Mycol.">
        <title>101 Dothideomycetes genomes: a test case for predicting lifestyles and emergence of pathogens.</title>
        <authorList>
            <person name="Haridas S."/>
            <person name="Albert R."/>
            <person name="Binder M."/>
            <person name="Bloem J."/>
            <person name="Labutti K."/>
            <person name="Salamov A."/>
            <person name="Andreopoulos B."/>
            <person name="Baker S."/>
            <person name="Barry K."/>
            <person name="Bills G."/>
            <person name="Bluhm B."/>
            <person name="Cannon C."/>
            <person name="Castanera R."/>
            <person name="Culley D."/>
            <person name="Daum C."/>
            <person name="Ezra D."/>
            <person name="Gonzalez J."/>
            <person name="Henrissat B."/>
            <person name="Kuo A."/>
            <person name="Liang C."/>
            <person name="Lipzen A."/>
            <person name="Lutzoni F."/>
            <person name="Magnuson J."/>
            <person name="Mondo S."/>
            <person name="Nolan M."/>
            <person name="Ohm R."/>
            <person name="Pangilinan J."/>
            <person name="Park H.-J."/>
            <person name="Ramirez L."/>
            <person name="Alfaro M."/>
            <person name="Sun H."/>
            <person name="Tritt A."/>
            <person name="Yoshinaga Y."/>
            <person name="Zwiers L.-H."/>
            <person name="Turgeon B."/>
            <person name="Goodwin S."/>
            <person name="Spatafora J."/>
            <person name="Crous P."/>
            <person name="Grigoriev I."/>
        </authorList>
    </citation>
    <scope>NUCLEOTIDE SEQUENCE</scope>
    <source>
        <strain evidence="2">CBS 130266</strain>
    </source>
</reference>
<feature type="compositionally biased region" description="Basic and acidic residues" evidence="1">
    <location>
        <begin position="28"/>
        <end position="45"/>
    </location>
</feature>
<dbReference type="Proteomes" id="UP000800235">
    <property type="component" value="Unassembled WGS sequence"/>
</dbReference>
<feature type="compositionally biased region" description="Polar residues" evidence="1">
    <location>
        <begin position="305"/>
        <end position="325"/>
    </location>
</feature>
<evidence type="ECO:0000313" key="3">
    <source>
        <dbReference type="Proteomes" id="UP000800235"/>
    </source>
</evidence>
<protein>
    <submittedName>
        <fullName evidence="2">Uncharacterized protein</fullName>
    </submittedName>
</protein>